<organism evidence="1 2">
    <name type="scientific">Citrobacter freundii</name>
    <dbReference type="NCBI Taxonomy" id="546"/>
    <lineage>
        <taxon>Bacteria</taxon>
        <taxon>Pseudomonadati</taxon>
        <taxon>Pseudomonadota</taxon>
        <taxon>Gammaproteobacteria</taxon>
        <taxon>Enterobacterales</taxon>
        <taxon>Enterobacteriaceae</taxon>
        <taxon>Citrobacter</taxon>
        <taxon>Citrobacter freundii complex</taxon>
    </lineage>
</organism>
<evidence type="ECO:0000313" key="1">
    <source>
        <dbReference type="EMBL" id="ELV3683234.1"/>
    </source>
</evidence>
<protein>
    <submittedName>
        <fullName evidence="1">QacE family quaternary ammonium compound efflux SMR transporter</fullName>
    </submittedName>
</protein>
<accession>A0AAN4D5G4</accession>
<comment type="caution">
    <text evidence="1">The sequence shown here is derived from an EMBL/GenBank/DDBJ whole genome shotgun (WGS) entry which is preliminary data.</text>
</comment>
<feature type="non-terminal residue" evidence="1">
    <location>
        <position position="1"/>
    </location>
</feature>
<dbReference type="Proteomes" id="UP001279522">
    <property type="component" value="Unassembled WGS sequence"/>
</dbReference>
<gene>
    <name evidence="1" type="ORF">SGX49_005772</name>
</gene>
<reference evidence="1" key="1">
    <citation type="submission" date="2023-05" db="EMBL/GenBank/DDBJ databases">
        <authorList>
            <consortium name="Clinical and Environmental Microbiology Branch: Whole genome sequencing antimicrobial resistance pathogens in the healthcare setting"/>
        </authorList>
    </citation>
    <scope>NUCLEOTIDE SEQUENCE</scope>
    <source>
        <strain evidence="1">2023GN-00287</strain>
    </source>
</reference>
<dbReference type="AlphaFoldDB" id="A0AAN4D5G4"/>
<evidence type="ECO:0000313" key="2">
    <source>
        <dbReference type="Proteomes" id="UP001279522"/>
    </source>
</evidence>
<proteinExistence type="predicted"/>
<sequence>ASPARLLSLGLIVAGIIGLKLSTH</sequence>
<name>A0AAN4D5G4_CITFR</name>
<dbReference type="EMBL" id="ABOSXX010000157">
    <property type="protein sequence ID" value="ELV3683234.1"/>
    <property type="molecule type" value="Genomic_DNA"/>
</dbReference>